<dbReference type="Proteomes" id="UP000241639">
    <property type="component" value="Unassembled WGS sequence"/>
</dbReference>
<evidence type="ECO:0000256" key="4">
    <source>
        <dbReference type="ARBA" id="ARBA00022801"/>
    </source>
</evidence>
<dbReference type="Pfam" id="PF12705">
    <property type="entry name" value="PDDEXK_1"/>
    <property type="match status" value="1"/>
</dbReference>
<name>A0A2T4ZCT0_9BACL</name>
<organism evidence="11 12">
    <name type="scientific">Desmospora activa DSM 45169</name>
    <dbReference type="NCBI Taxonomy" id="1121389"/>
    <lineage>
        <taxon>Bacteria</taxon>
        <taxon>Bacillati</taxon>
        <taxon>Bacillota</taxon>
        <taxon>Bacilli</taxon>
        <taxon>Bacillales</taxon>
        <taxon>Thermoactinomycetaceae</taxon>
        <taxon>Desmospora</taxon>
    </lineage>
</organism>
<evidence type="ECO:0000256" key="9">
    <source>
        <dbReference type="ARBA" id="ARBA00023204"/>
    </source>
</evidence>
<dbReference type="SUPFAM" id="SSF52980">
    <property type="entry name" value="Restriction endonuclease-like"/>
    <property type="match status" value="1"/>
</dbReference>
<proteinExistence type="predicted"/>
<evidence type="ECO:0000256" key="7">
    <source>
        <dbReference type="ARBA" id="ARBA00022840"/>
    </source>
</evidence>
<reference evidence="11 12" key="1">
    <citation type="submission" date="2018-04" db="EMBL/GenBank/DDBJ databases">
        <title>Genomic Encyclopedia of Archaeal and Bacterial Type Strains, Phase II (KMG-II): from individual species to whole genera.</title>
        <authorList>
            <person name="Goeker M."/>
        </authorList>
    </citation>
    <scope>NUCLEOTIDE SEQUENCE [LARGE SCALE GENOMIC DNA]</scope>
    <source>
        <strain evidence="11 12">DSM 45169</strain>
    </source>
</reference>
<dbReference type="OrthoDB" id="9758506at2"/>
<keyword evidence="5 11" id="KW-0347">Helicase</keyword>
<evidence type="ECO:0000256" key="2">
    <source>
        <dbReference type="ARBA" id="ARBA00022741"/>
    </source>
</evidence>
<dbReference type="EMBL" id="PZZP01000001">
    <property type="protein sequence ID" value="PTM59689.1"/>
    <property type="molecule type" value="Genomic_DNA"/>
</dbReference>
<dbReference type="GO" id="GO:0004527">
    <property type="term" value="F:exonuclease activity"/>
    <property type="evidence" value="ECO:0007669"/>
    <property type="project" value="UniProtKB-KW"/>
</dbReference>
<dbReference type="InterPro" id="IPR027417">
    <property type="entry name" value="P-loop_NTPase"/>
</dbReference>
<keyword evidence="6" id="KW-0269">Exonuclease</keyword>
<dbReference type="InterPro" id="IPR038726">
    <property type="entry name" value="PDDEXK_AddAB-type"/>
</dbReference>
<dbReference type="GO" id="GO:0004386">
    <property type="term" value="F:helicase activity"/>
    <property type="evidence" value="ECO:0007669"/>
    <property type="project" value="UniProtKB-KW"/>
</dbReference>
<evidence type="ECO:0000256" key="8">
    <source>
        <dbReference type="ARBA" id="ARBA00023125"/>
    </source>
</evidence>
<comment type="caution">
    <text evidence="11">The sequence shown here is derived from an EMBL/GenBank/DDBJ whole genome shotgun (WGS) entry which is preliminary data.</text>
</comment>
<evidence type="ECO:0000256" key="3">
    <source>
        <dbReference type="ARBA" id="ARBA00022763"/>
    </source>
</evidence>
<dbReference type="GO" id="GO:0003677">
    <property type="term" value="F:DNA binding"/>
    <property type="evidence" value="ECO:0007669"/>
    <property type="project" value="UniProtKB-KW"/>
</dbReference>
<keyword evidence="8" id="KW-0238">DNA-binding</keyword>
<evidence type="ECO:0000259" key="10">
    <source>
        <dbReference type="Pfam" id="PF12705"/>
    </source>
</evidence>
<evidence type="ECO:0000256" key="6">
    <source>
        <dbReference type="ARBA" id="ARBA00022839"/>
    </source>
</evidence>
<dbReference type="AlphaFoldDB" id="A0A2T4ZCT0"/>
<dbReference type="Gene3D" id="3.90.320.10">
    <property type="match status" value="1"/>
</dbReference>
<keyword evidence="3" id="KW-0227">DNA damage</keyword>
<dbReference type="GO" id="GO:0005524">
    <property type="term" value="F:ATP binding"/>
    <property type="evidence" value="ECO:0007669"/>
    <property type="project" value="UniProtKB-KW"/>
</dbReference>
<dbReference type="GO" id="GO:0006281">
    <property type="term" value="P:DNA repair"/>
    <property type="evidence" value="ECO:0007669"/>
    <property type="project" value="UniProtKB-KW"/>
</dbReference>
<keyword evidence="7" id="KW-0067">ATP-binding</keyword>
<dbReference type="InterPro" id="IPR011604">
    <property type="entry name" value="PDDEXK-like_dom_sf"/>
</dbReference>
<evidence type="ECO:0000256" key="1">
    <source>
        <dbReference type="ARBA" id="ARBA00022722"/>
    </source>
</evidence>
<gene>
    <name evidence="11" type="ORF">C8J48_2319</name>
</gene>
<sequence>MAGWLVLHPVSQAHLGMGLFNIRPHDQKKTVYLIPSGDMVGEVHRQLERAGMDQQAVSVHTFDRFVRLMASAHPRTLMTPVEQEWLVRQAVSRVEADGKLHHHRHMVNKSGWLTKVEGRIGEVKRTGIRPGRLLQIWNQRGLHLMELGLIYQAYQELLQERRLWDHEEPYLEGMERMRRGEAPLPQRIVVEHVPDLSVLQEQWLIQAVTQGVEVSLHLPWDHRRLRLFRETARTVERFRRRGFRVIKQQDAMSASAKTPLLHHVEEQLFLERPQIQEGDPSIQVVAAAGVEEEVDRMVARLKEWLYHSNRPLSEVAILTQQPERYHPLLFPRLQRAGLPIHTSYRMPLASHPMAKTVALALRLKGGYKDAWRHLLDSPYLPGSPSYRMRAQWRRLFLDGEVPSKWEDQLEDAEHPNGVESFRAFLSWLQSAPVEQTWAGWLHWFEEWLRPLRPQAKTGTFPMEEWQAMAADCRAWEGLMEIRSEWGRIFEHGRWGTLSCDWTSFVAALEGALEKSPLTVTPGRRGGIRILEPNQVRGRRFAAVFLLGCAEGCWPRPIAPDWLVPDEERLRLRGEGVELATAEEQRNRQWVPFFQSMQAAEETLILSFPAADEAANPILPSPFLQELTRVVPSLQKQLDPAPMTWRDCATAEQGLSQALSQVNREALHLSPNWEGWRQVLPWNSNAAKVRIWAARVQTEQFRWGPLYTAFDGVLASSIQAKAIRSEMEDTVWSATSLNQAMQCPFHYFAARLLRLTPVEGRQTGLTPMERGEIMHRILCRFWDRYRDQPDKLLQKEEPMSHLKRVSEQVWREEAERKGWAHMPVWVRLEARRLLLRLEAMVEHEQLWRGKEGATASFRPRWLEWGFGLGRDEAALRRGEADPDSLTSPVALRLNEAVSIRIRGKVDRVDMDEAGRYILYDYKSGAAPSARDVIAGYHLQLPLYLWILEQEQGLNPEQAVGAAFYTSGTRKGDGLPGDNRNQGLWRKEEAQQVGISSRVGGLLEKDAWEQVQQALRQKILQRLQELKSGRFAVAPMRACPSTCPHRTICRIDRLRMSGKEGGKSDETDVGSTGGC</sequence>
<keyword evidence="2" id="KW-0547">Nucleotide-binding</keyword>
<dbReference type="InterPro" id="IPR011335">
    <property type="entry name" value="Restrct_endonuc-II-like"/>
</dbReference>
<evidence type="ECO:0000313" key="12">
    <source>
        <dbReference type="Proteomes" id="UP000241639"/>
    </source>
</evidence>
<dbReference type="RefSeq" id="WP_107726865.1">
    <property type="nucleotide sequence ID" value="NZ_PZZP01000001.1"/>
</dbReference>
<keyword evidence="12" id="KW-1185">Reference proteome</keyword>
<keyword evidence="4" id="KW-0378">Hydrolase</keyword>
<evidence type="ECO:0000256" key="5">
    <source>
        <dbReference type="ARBA" id="ARBA00022806"/>
    </source>
</evidence>
<dbReference type="SUPFAM" id="SSF52540">
    <property type="entry name" value="P-loop containing nucleoside triphosphate hydrolases"/>
    <property type="match status" value="1"/>
</dbReference>
<keyword evidence="9" id="KW-0234">DNA repair</keyword>
<keyword evidence="1" id="KW-0540">Nuclease</keyword>
<feature type="domain" description="PD-(D/E)XK endonuclease-like" evidence="10">
    <location>
        <begin position="731"/>
        <end position="1048"/>
    </location>
</feature>
<dbReference type="Gene3D" id="3.40.50.300">
    <property type="entry name" value="P-loop containing nucleotide triphosphate hydrolases"/>
    <property type="match status" value="2"/>
</dbReference>
<accession>A0A2T4ZCT0</accession>
<evidence type="ECO:0000313" key="11">
    <source>
        <dbReference type="EMBL" id="PTM59689.1"/>
    </source>
</evidence>
<protein>
    <submittedName>
        <fullName evidence="11">ATP-dependent helicase/DNAse subunit B</fullName>
    </submittedName>
</protein>